<sequence length="458" mass="51120">MKVHGAVLSTACQRVFACLYEKELDFELVPVDMRTGGHKKQPFISLNPFGQVPAFEDGDLKLFESRAINLYIAHAYADKGNQLIYSDGKKMAILSTWMEVEAHQFDPVASSLCRELVFKPMFGMTTDAAVVDEKEAKLGQVLDVYEARLAQSKYLGGDDFTLADLHHLPNIQLLMGTQVKKLFDSHPHVNAWCTDILARPAWLKIALTTSSLYVVSVVIQEFVSFMKRTSTSHNSLTKLSRSETAKMKVHGAVFSTASQRVFACLYEKQLDFELVPVDMSTGGHKKEPFISLNPFGQLPAFEDGDLTLFESRAITSYVAHAYAHKGNQLMYSDAKKMAIESMWIQVEGNQFDPVASSLCWELVFKTKFGMTAAAAVVEEKTAKLGLVLDIYEARLAQSKYLGGHDFTLADLHHLPCIQLLMGTQVKNLFHSRPHVSTWCANILARPAWLKVVAMQANN</sequence>
<organism evidence="1 2">
    <name type="scientific">Rhododendron molle</name>
    <name type="common">Chinese azalea</name>
    <name type="synonym">Azalea mollis</name>
    <dbReference type="NCBI Taxonomy" id="49168"/>
    <lineage>
        <taxon>Eukaryota</taxon>
        <taxon>Viridiplantae</taxon>
        <taxon>Streptophyta</taxon>
        <taxon>Embryophyta</taxon>
        <taxon>Tracheophyta</taxon>
        <taxon>Spermatophyta</taxon>
        <taxon>Magnoliopsida</taxon>
        <taxon>eudicotyledons</taxon>
        <taxon>Gunneridae</taxon>
        <taxon>Pentapetalae</taxon>
        <taxon>asterids</taxon>
        <taxon>Ericales</taxon>
        <taxon>Ericaceae</taxon>
        <taxon>Ericoideae</taxon>
        <taxon>Rhodoreae</taxon>
        <taxon>Rhododendron</taxon>
    </lineage>
</organism>
<reference evidence="1" key="1">
    <citation type="submission" date="2022-02" db="EMBL/GenBank/DDBJ databases">
        <title>Plant Genome Project.</title>
        <authorList>
            <person name="Zhang R.-G."/>
        </authorList>
    </citation>
    <scope>NUCLEOTIDE SEQUENCE</scope>
    <source>
        <strain evidence="1">AT1</strain>
    </source>
</reference>
<comment type="caution">
    <text evidence="1">The sequence shown here is derived from an EMBL/GenBank/DDBJ whole genome shotgun (WGS) entry which is preliminary data.</text>
</comment>
<keyword evidence="2" id="KW-1185">Reference proteome</keyword>
<name>A0ACC0L2V4_RHOML</name>
<dbReference type="Proteomes" id="UP001062846">
    <property type="component" value="Chromosome 13"/>
</dbReference>
<accession>A0ACC0L2V4</accession>
<gene>
    <name evidence="1" type="ORF">RHMOL_Rhmol13G0017100</name>
</gene>
<evidence type="ECO:0000313" key="1">
    <source>
        <dbReference type="EMBL" id="KAI8522702.1"/>
    </source>
</evidence>
<protein>
    <submittedName>
        <fullName evidence="1">Uncharacterized protein</fullName>
    </submittedName>
</protein>
<dbReference type="EMBL" id="CM046400">
    <property type="protein sequence ID" value="KAI8522702.1"/>
    <property type="molecule type" value="Genomic_DNA"/>
</dbReference>
<proteinExistence type="predicted"/>
<evidence type="ECO:0000313" key="2">
    <source>
        <dbReference type="Proteomes" id="UP001062846"/>
    </source>
</evidence>